<reference evidence="2" key="1">
    <citation type="journal article" date="2014" name="Front. Microbiol.">
        <title>High frequency of phylogenetically diverse reductive dehalogenase-homologous genes in deep subseafloor sedimentary metagenomes.</title>
        <authorList>
            <person name="Kawai M."/>
            <person name="Futagami T."/>
            <person name="Toyoda A."/>
            <person name="Takaki Y."/>
            <person name="Nishi S."/>
            <person name="Hori S."/>
            <person name="Arai W."/>
            <person name="Tsubouchi T."/>
            <person name="Morono Y."/>
            <person name="Uchiyama I."/>
            <person name="Ito T."/>
            <person name="Fujiyama A."/>
            <person name="Inagaki F."/>
            <person name="Takami H."/>
        </authorList>
    </citation>
    <scope>NUCLEOTIDE SEQUENCE</scope>
    <source>
        <strain evidence="2">Expedition CK06-06</strain>
    </source>
</reference>
<name>X1QTE4_9ZZZZ</name>
<organism evidence="2">
    <name type="scientific">marine sediment metagenome</name>
    <dbReference type="NCBI Taxonomy" id="412755"/>
    <lineage>
        <taxon>unclassified sequences</taxon>
        <taxon>metagenomes</taxon>
        <taxon>ecological metagenomes</taxon>
    </lineage>
</organism>
<evidence type="ECO:0000256" key="1">
    <source>
        <dbReference type="SAM" id="MobiDB-lite"/>
    </source>
</evidence>
<evidence type="ECO:0000313" key="2">
    <source>
        <dbReference type="EMBL" id="GAI71503.1"/>
    </source>
</evidence>
<dbReference type="EMBL" id="BARW01000985">
    <property type="protein sequence ID" value="GAI71503.1"/>
    <property type="molecule type" value="Genomic_DNA"/>
</dbReference>
<gene>
    <name evidence="2" type="ORF">S12H4_03493</name>
</gene>
<dbReference type="AlphaFoldDB" id="X1QTE4"/>
<protein>
    <submittedName>
        <fullName evidence="2">Uncharacterized protein</fullName>
    </submittedName>
</protein>
<sequence>MPQNRRRRATQRKGRPGPTAPRSWPPVLIDPPSPGSVPLSRDQATRARDFYRAHGLGACQLCGAPLAITHARVSCRGLTFRCRCPTPDCPGYVAGHLSPEHARLWRDAFDSPPDP</sequence>
<proteinExistence type="predicted"/>
<accession>X1QTE4</accession>
<comment type="caution">
    <text evidence="2">The sequence shown here is derived from an EMBL/GenBank/DDBJ whole genome shotgun (WGS) entry which is preliminary data.</text>
</comment>
<feature type="region of interest" description="Disordered" evidence="1">
    <location>
        <begin position="1"/>
        <end position="42"/>
    </location>
</feature>
<feature type="compositionally biased region" description="Basic residues" evidence="1">
    <location>
        <begin position="1"/>
        <end position="15"/>
    </location>
</feature>